<dbReference type="RefSeq" id="WP_377817106.1">
    <property type="nucleotide sequence ID" value="NZ_JBHRSJ010000036.1"/>
</dbReference>
<evidence type="ECO:0000313" key="1">
    <source>
        <dbReference type="EMBL" id="MFC2974809.1"/>
    </source>
</evidence>
<evidence type="ECO:0000313" key="2">
    <source>
        <dbReference type="Proteomes" id="UP001595457"/>
    </source>
</evidence>
<reference evidence="2" key="1">
    <citation type="journal article" date="2019" name="Int. J. Syst. Evol. Microbiol.">
        <title>The Global Catalogue of Microorganisms (GCM) 10K type strain sequencing project: providing services to taxonomists for standard genome sequencing and annotation.</title>
        <authorList>
            <consortium name="The Broad Institute Genomics Platform"/>
            <consortium name="The Broad Institute Genome Sequencing Center for Infectious Disease"/>
            <person name="Wu L."/>
            <person name="Ma J."/>
        </authorList>
    </citation>
    <scope>NUCLEOTIDE SEQUENCE [LARGE SCALE GENOMIC DNA]</scope>
    <source>
        <strain evidence="2">KCTC 62195</strain>
    </source>
</reference>
<dbReference type="EMBL" id="JBHRSJ010000036">
    <property type="protein sequence ID" value="MFC2974809.1"/>
    <property type="molecule type" value="Genomic_DNA"/>
</dbReference>
<protein>
    <submittedName>
        <fullName evidence="1">ELM1/GtrOC1 family putative glycosyltransferase</fullName>
    </submittedName>
</protein>
<sequence length="781" mass="87239">MAFFALENSSAVRKLFKSDHQIRANRPLNSSVSNNGSTGIPAGVPIITPVVLDAQPGSPEAPAVRIFLGTQPEQYRAERIFFYSLQRVRDPNRRYEVYRMTGLPGFEQRGWRTGFTNYRFAIPYLAGCHGRAIYTDVDQIFTADPAELFDQSMGEHGYLALSPQDTAVMLIDCECMARCWTFTKACRETKKSLCAEAAAEPGRWGALDPDWHARDLEYRHGQSKLLHYTALHLQPWRPTPDQYSYHINPFAEYFLSLEQAADAEGYEIYTAEQPTPAFATACAPQGWGPEALSEELYRQAREFGAESLALIGPWHELQNPGLELVHWLPDQLRRDELAPQDAVAVCGLERLPVEDLPWVLDRLFRFSRRAVFVKAEPGPKGSMVGTLAGWRTLLRRIALRYPGHSWQLDCRDPEGKIKTYRADYARRCESGQPPRVWVLEGKHAGDNAQLLQVADSLGWPYEIKRFGTCAKELRAPWPDLVLSAGKRTVSLSQAIRCRSGGHSRLVVLGRPCAPLSQFDLVVTTPQYGLPLRDNVVDLPAPFVTEQELDPTELNVWKQRFAHLPRPWVAVLVGGSKMPYRLDTQAARVLGLEASAAVRANGGSLLVSTSPRTGNDATDALLGALDVPVWSYRYGSGEENPYRALLALADAFIVTGESVSMATEAVMTGRPVAVYPLPMRRNWQAKLLHAIEKRLGVVDRVAGSRGVPRQQHILGRLYDRVIEAGWFNRERRIEEVHLSLGISSLPHGLERLPGLTPDLLATSRARALQAIRCVVEAERLVS</sequence>
<dbReference type="PANTHER" id="PTHR33986:SF15">
    <property type="entry name" value="MITOCHONDRIAL FISSION PROTEIN ELM1"/>
    <property type="match status" value="1"/>
</dbReference>
<dbReference type="Proteomes" id="UP001595457">
    <property type="component" value="Unassembled WGS sequence"/>
</dbReference>
<dbReference type="InterPro" id="IPR009367">
    <property type="entry name" value="Elm1-like"/>
</dbReference>
<proteinExistence type="predicted"/>
<dbReference type="Pfam" id="PF06258">
    <property type="entry name" value="Mito_fiss_Elm1"/>
    <property type="match status" value="1"/>
</dbReference>
<gene>
    <name evidence="1" type="ORF">ACFOJE_21695</name>
</gene>
<keyword evidence="2" id="KW-1185">Reference proteome</keyword>
<dbReference type="Gene3D" id="3.90.550.10">
    <property type="entry name" value="Spore Coat Polysaccharide Biosynthesis Protein SpsA, Chain A"/>
    <property type="match status" value="1"/>
</dbReference>
<name>A0ABV7AYZ7_9GAMM</name>
<organism evidence="1 2">
    <name type="scientific">Azotobacter bryophylli</name>
    <dbReference type="NCBI Taxonomy" id="1986537"/>
    <lineage>
        <taxon>Bacteria</taxon>
        <taxon>Pseudomonadati</taxon>
        <taxon>Pseudomonadota</taxon>
        <taxon>Gammaproteobacteria</taxon>
        <taxon>Pseudomonadales</taxon>
        <taxon>Pseudomonadaceae</taxon>
        <taxon>Azotobacter</taxon>
    </lineage>
</organism>
<dbReference type="InterPro" id="IPR029044">
    <property type="entry name" value="Nucleotide-diphossugar_trans"/>
</dbReference>
<comment type="caution">
    <text evidence="1">The sequence shown here is derived from an EMBL/GenBank/DDBJ whole genome shotgun (WGS) entry which is preliminary data.</text>
</comment>
<dbReference type="PANTHER" id="PTHR33986">
    <property type="entry name" value="OS02G0535700 PROTEIN"/>
    <property type="match status" value="1"/>
</dbReference>
<accession>A0ABV7AYZ7</accession>
<dbReference type="SUPFAM" id="SSF53448">
    <property type="entry name" value="Nucleotide-diphospho-sugar transferases"/>
    <property type="match status" value="1"/>
</dbReference>